<evidence type="ECO:0000313" key="3">
    <source>
        <dbReference type="Proteomes" id="UP000688137"/>
    </source>
</evidence>
<comment type="caution">
    <text evidence="2">The sequence shown here is derived from an EMBL/GenBank/DDBJ whole genome shotgun (WGS) entry which is preliminary data.</text>
</comment>
<keyword evidence="3" id="KW-1185">Reference proteome</keyword>
<accession>A0A8S1MQK7</accession>
<protein>
    <submittedName>
        <fullName evidence="2">Uncharacterized protein</fullName>
    </submittedName>
</protein>
<dbReference type="AlphaFoldDB" id="A0A8S1MQK7"/>
<sequence length="234" mass="27785">MDQQVMETANNYDIIINEVITKLKRNSDKGQLQMSESEIQTFKDLWQNHLKAIQEGREIKCKTEVQVQSKNCQADTFQIDHPIEKRVQVVKQEEDNQDVDVSFDEDSDEKIHHNQDLVDNYQSQNQKIKEFEKNRNESLRERTLFDKIRELEQLKNQVKQEEQDDDDTEEPKTFDTQIFAQKINTDSIVSRIRPNKLQKASLENVLIKEKNNKEALYPQAQLQFNFKTNKKKNQ</sequence>
<gene>
    <name evidence="2" type="ORF">PPRIM_AZ9-3.1.T0680140</name>
</gene>
<proteinExistence type="predicted"/>
<organism evidence="2 3">
    <name type="scientific">Paramecium primaurelia</name>
    <dbReference type="NCBI Taxonomy" id="5886"/>
    <lineage>
        <taxon>Eukaryota</taxon>
        <taxon>Sar</taxon>
        <taxon>Alveolata</taxon>
        <taxon>Ciliophora</taxon>
        <taxon>Intramacronucleata</taxon>
        <taxon>Oligohymenophorea</taxon>
        <taxon>Peniculida</taxon>
        <taxon>Parameciidae</taxon>
        <taxon>Paramecium</taxon>
    </lineage>
</organism>
<evidence type="ECO:0000256" key="1">
    <source>
        <dbReference type="SAM" id="MobiDB-lite"/>
    </source>
</evidence>
<feature type="region of interest" description="Disordered" evidence="1">
    <location>
        <begin position="155"/>
        <end position="174"/>
    </location>
</feature>
<name>A0A8S1MQK7_PARPR</name>
<dbReference type="OMA" id="EGREIKC"/>
<dbReference type="Proteomes" id="UP000688137">
    <property type="component" value="Unassembled WGS sequence"/>
</dbReference>
<reference evidence="2" key="1">
    <citation type="submission" date="2021-01" db="EMBL/GenBank/DDBJ databases">
        <authorList>
            <consortium name="Genoscope - CEA"/>
            <person name="William W."/>
        </authorList>
    </citation>
    <scope>NUCLEOTIDE SEQUENCE</scope>
</reference>
<evidence type="ECO:0000313" key="2">
    <source>
        <dbReference type="EMBL" id="CAD8082748.1"/>
    </source>
</evidence>
<dbReference type="EMBL" id="CAJJDM010000071">
    <property type="protein sequence ID" value="CAD8082748.1"/>
    <property type="molecule type" value="Genomic_DNA"/>
</dbReference>